<name>A0A372ZIZ7_9ACTN</name>
<reference evidence="3 4" key="1">
    <citation type="submission" date="2018-08" db="EMBL/GenBank/DDBJ databases">
        <title>Diversity &amp; Physiological Properties of Lignin-Decomposing Actinobacteria from Soil.</title>
        <authorList>
            <person name="Roh S.G."/>
            <person name="Kim S.B."/>
        </authorList>
    </citation>
    <scope>NUCLEOTIDE SEQUENCE [LARGE SCALE GENOMIC DNA]</scope>
    <source>
        <strain evidence="3 4">MMS17-GH009</strain>
    </source>
</reference>
<accession>A0A372ZIZ7</accession>
<protein>
    <submittedName>
        <fullName evidence="3">Uncharacterized protein</fullName>
    </submittedName>
</protein>
<dbReference type="EMBL" id="QVIG01000003">
    <property type="protein sequence ID" value="RGD55796.1"/>
    <property type="molecule type" value="Genomic_DNA"/>
</dbReference>
<evidence type="ECO:0000256" key="2">
    <source>
        <dbReference type="SAM" id="Phobius"/>
    </source>
</evidence>
<feature type="transmembrane region" description="Helical" evidence="2">
    <location>
        <begin position="87"/>
        <end position="106"/>
    </location>
</feature>
<gene>
    <name evidence="3" type="ORF">DR950_41565</name>
</gene>
<dbReference type="AlphaFoldDB" id="A0A372ZIZ7"/>
<comment type="caution">
    <text evidence="3">The sequence shown here is derived from an EMBL/GenBank/DDBJ whole genome shotgun (WGS) entry which is preliminary data.</text>
</comment>
<keyword evidence="4" id="KW-1185">Reference proteome</keyword>
<keyword evidence="2" id="KW-0812">Transmembrane</keyword>
<dbReference type="Proteomes" id="UP000263377">
    <property type="component" value="Unassembled WGS sequence"/>
</dbReference>
<organism evidence="3 4">
    <name type="scientific">Kitasatospora xanthocidica</name>
    <dbReference type="NCBI Taxonomy" id="83382"/>
    <lineage>
        <taxon>Bacteria</taxon>
        <taxon>Bacillati</taxon>
        <taxon>Actinomycetota</taxon>
        <taxon>Actinomycetes</taxon>
        <taxon>Kitasatosporales</taxon>
        <taxon>Streptomycetaceae</taxon>
        <taxon>Kitasatospora</taxon>
    </lineage>
</organism>
<dbReference type="RefSeq" id="WP_117493070.1">
    <property type="nucleotide sequence ID" value="NZ_QVIG01000003.1"/>
</dbReference>
<sequence>MSTTCPTCATADETVTVRLALLDSDRPLDPPTRELLTMPSEPRGTSGAAIALFVLAGLMGLLGLTTLGSGDKAADVDDAAYQFGYHYGAFLFAAVLLGIGLAVHFAHRSRRSDAADQWPRTYEQWQQLHQVWRATWLCRRCRVVFLPAASLRPDSAASSATPAEQFPQWSVAVARQDDRPGAPTTAA</sequence>
<keyword evidence="2" id="KW-1133">Transmembrane helix</keyword>
<evidence type="ECO:0000313" key="4">
    <source>
        <dbReference type="Proteomes" id="UP000263377"/>
    </source>
</evidence>
<feature type="region of interest" description="Disordered" evidence="1">
    <location>
        <begin position="154"/>
        <end position="187"/>
    </location>
</feature>
<proteinExistence type="predicted"/>
<feature type="transmembrane region" description="Helical" evidence="2">
    <location>
        <begin position="48"/>
        <end position="67"/>
    </location>
</feature>
<evidence type="ECO:0000313" key="3">
    <source>
        <dbReference type="EMBL" id="RGD55796.1"/>
    </source>
</evidence>
<evidence type="ECO:0000256" key="1">
    <source>
        <dbReference type="SAM" id="MobiDB-lite"/>
    </source>
</evidence>
<keyword evidence="2" id="KW-0472">Membrane</keyword>